<dbReference type="KEGG" id="vg:13995967"/>
<dbReference type="OrthoDB" id="37897at10239"/>
<reference evidence="1 2" key="1">
    <citation type="journal article" date="2012" name="BMC Genomics">
        <title>The Caulobacter crescentus phage phiCbK: genomics of a canonical phage.</title>
        <authorList>
            <person name="Gill J.J."/>
            <person name="Berry J.D."/>
            <person name="Russell W.K."/>
            <person name="Lessor L."/>
            <person name="Escobar Garcia D.A."/>
            <person name="Hernandez D."/>
            <person name="Kane A."/>
            <person name="Keene J."/>
            <person name="Maddox M."/>
            <person name="Martin R."/>
            <person name="Mohan S."/>
            <person name="Thorn A.M."/>
            <person name="Russell D.H."/>
            <person name="Young R."/>
        </authorList>
    </citation>
    <scope>NUCLEOTIDE SEQUENCE [LARGE SCALE GENOMIC DNA]</scope>
</reference>
<dbReference type="Proteomes" id="UP000000461">
    <property type="component" value="Segment"/>
</dbReference>
<gene>
    <name evidence="1" type="ORF">CcrRogue_gp186</name>
</gene>
<sequence length="76" mass="8939">MNFSPYVLSVILPRENPRARRWVGLFDPKYRRIPLQRRFGGYMPKRVRGKDIIAFIGHGRLERRVLAEKGRHAPAP</sequence>
<name>K4JSE5_9CAUD</name>
<protein>
    <submittedName>
        <fullName evidence="1">Uncharacterized protein</fullName>
    </submittedName>
</protein>
<evidence type="ECO:0000313" key="2">
    <source>
        <dbReference type="Proteomes" id="UP000000461"/>
    </source>
</evidence>
<evidence type="ECO:0000313" key="1">
    <source>
        <dbReference type="EMBL" id="AFU86668.1"/>
    </source>
</evidence>
<proteinExistence type="predicted"/>
<accession>K4JSE5</accession>
<organism evidence="1 2">
    <name type="scientific">Caulobacter phage CcrRogue</name>
    <dbReference type="NCBI Taxonomy" id="2927986"/>
    <lineage>
        <taxon>Viruses</taxon>
        <taxon>Duplodnaviria</taxon>
        <taxon>Heunggongvirae</taxon>
        <taxon>Uroviricota</taxon>
        <taxon>Caudoviricetes</taxon>
        <taxon>Jeanschmidtviridae</taxon>
        <taxon>Poindextervirus</taxon>
        <taxon>Poindextervirus rogue</taxon>
    </lineage>
</organism>
<keyword evidence="2" id="KW-1185">Reference proteome</keyword>
<dbReference type="EMBL" id="JX100814">
    <property type="protein sequence ID" value="AFU86668.1"/>
    <property type="molecule type" value="Genomic_DNA"/>
</dbReference>